<evidence type="ECO:0000256" key="3">
    <source>
        <dbReference type="ARBA" id="ARBA00022833"/>
    </source>
</evidence>
<reference evidence="7 8" key="1">
    <citation type="journal article" date="2013" name="PLoS Genet.">
        <title>Comparative genome structure, secondary metabolite, and effector coding capacity across Cochliobolus pathogens.</title>
        <authorList>
            <person name="Condon B.J."/>
            <person name="Leng Y."/>
            <person name="Wu D."/>
            <person name="Bushley K.E."/>
            <person name="Ohm R.A."/>
            <person name="Otillar R."/>
            <person name="Martin J."/>
            <person name="Schackwitz W."/>
            <person name="Grimwood J."/>
            <person name="MohdZainudin N."/>
            <person name="Xue C."/>
            <person name="Wang R."/>
            <person name="Manning V.A."/>
            <person name="Dhillon B."/>
            <person name="Tu Z.J."/>
            <person name="Steffenson B.J."/>
            <person name="Salamov A."/>
            <person name="Sun H."/>
            <person name="Lowry S."/>
            <person name="LaButti K."/>
            <person name="Han J."/>
            <person name="Copeland A."/>
            <person name="Lindquist E."/>
            <person name="Barry K."/>
            <person name="Schmutz J."/>
            <person name="Baker S.E."/>
            <person name="Ciuffetti L.M."/>
            <person name="Grigoriev I.V."/>
            <person name="Zhong S."/>
            <person name="Turgeon B.G."/>
        </authorList>
    </citation>
    <scope>NUCLEOTIDE SEQUENCE [LARGE SCALE GENOMIC DNA]</scope>
    <source>
        <strain evidence="7 8">FI3</strain>
    </source>
</reference>
<evidence type="ECO:0000259" key="6">
    <source>
        <dbReference type="PROSITE" id="PS50089"/>
    </source>
</evidence>
<accession>W7EYN7</accession>
<evidence type="ECO:0000256" key="2">
    <source>
        <dbReference type="ARBA" id="ARBA00022771"/>
    </source>
</evidence>
<dbReference type="InterPro" id="IPR017907">
    <property type="entry name" value="Znf_RING_CS"/>
</dbReference>
<keyword evidence="8" id="KW-1185">Reference proteome</keyword>
<dbReference type="RefSeq" id="XP_014558657.1">
    <property type="nucleotide sequence ID" value="XM_014703171.1"/>
</dbReference>
<keyword evidence="2 4" id="KW-0863">Zinc-finger</keyword>
<dbReference type="PROSITE" id="PS00518">
    <property type="entry name" value="ZF_RING_1"/>
    <property type="match status" value="1"/>
</dbReference>
<evidence type="ECO:0000256" key="4">
    <source>
        <dbReference type="PROSITE-ProRule" id="PRU00175"/>
    </source>
</evidence>
<dbReference type="GO" id="GO:0008270">
    <property type="term" value="F:zinc ion binding"/>
    <property type="evidence" value="ECO:0007669"/>
    <property type="project" value="UniProtKB-KW"/>
</dbReference>
<keyword evidence="3" id="KW-0862">Zinc</keyword>
<dbReference type="InterPro" id="IPR001841">
    <property type="entry name" value="Znf_RING"/>
</dbReference>
<gene>
    <name evidence="7" type="ORF">COCVIDRAFT_24905</name>
</gene>
<sequence length="698" mass="78385">MSSSAPTNLRKVVIEGLQKIRDVEQNEWTATLDQDSGLYTVSMTLNEDEVIWHGLWNKIEEFGFTMPKILVNGGIEHQKEMPEFLVKEHDEVLVVADDQASTPTTIKISETLISHANSHHVPPLEFRIDELSTSRREVRDNRGFCVTFERTVRIPDDNKLHHLPSSLGRYELFSVDAYSKRLPQKVKEAGGVFFSMWQREAMWLNFQQGSHKYAVRIFVGHVNAITGQEMQKELDKKDQSKLQDYVVIPGQKWLDGICVAPGIVRQFVAMPLGSGYTVEGQKTSEEKHGGLQLEVTPEIIQGKRLWSYAKRHYITFKGNNKYRNDGLKESYTPGELGCKIGDILRSYATDAAYRTPFRIRDLVTSEVEEMGGDKLPQNTDSSLAALVKLKAEGCFMSDMPTPMPMLTRPLFSFQPFNSGPIEKSPATAAPLAHRTTVDTLSLSHRDELVAPKRRRISAGYKRHSEGSSDVRSREDADEGRKGLIELTEAQVKNIQTMGLAAGGKLNRNPPTIWNHAAARIVHVHMLDPESCEIVTHIVPRPPPIDAKRYAKTGGQFWVVEEKVDERLDGGDFDSVKSVSQMDKHVGITTEPEFNPTRPKMCTTCEIRLCDCIVRPCNHQFCNICIKAIEEGSATEPDSQQTTPWKCPTCSTPISRVAGFSAPMNLPGEEPMLRTKVPVNVLKVEDGRARFTSVQMSRV</sequence>
<feature type="compositionally biased region" description="Basic and acidic residues" evidence="5">
    <location>
        <begin position="462"/>
        <end position="476"/>
    </location>
</feature>
<dbReference type="Gene3D" id="3.30.40.10">
    <property type="entry name" value="Zinc/RING finger domain, C3HC4 (zinc finger)"/>
    <property type="match status" value="1"/>
</dbReference>
<dbReference type="HOGENOM" id="CLU_027438_1_1_1"/>
<organism evidence="7 8">
    <name type="scientific">Bipolaris victoriae (strain FI3)</name>
    <name type="common">Victoria blight of oats agent</name>
    <name type="synonym">Cochliobolus victoriae</name>
    <dbReference type="NCBI Taxonomy" id="930091"/>
    <lineage>
        <taxon>Eukaryota</taxon>
        <taxon>Fungi</taxon>
        <taxon>Dikarya</taxon>
        <taxon>Ascomycota</taxon>
        <taxon>Pezizomycotina</taxon>
        <taxon>Dothideomycetes</taxon>
        <taxon>Pleosporomycetidae</taxon>
        <taxon>Pleosporales</taxon>
        <taxon>Pleosporineae</taxon>
        <taxon>Pleosporaceae</taxon>
        <taxon>Bipolaris</taxon>
    </lineage>
</organism>
<evidence type="ECO:0000313" key="7">
    <source>
        <dbReference type="EMBL" id="EUN29122.1"/>
    </source>
</evidence>
<feature type="region of interest" description="Disordered" evidence="5">
    <location>
        <begin position="456"/>
        <end position="476"/>
    </location>
</feature>
<feature type="domain" description="RING-type" evidence="6">
    <location>
        <begin position="601"/>
        <end position="650"/>
    </location>
</feature>
<evidence type="ECO:0000256" key="1">
    <source>
        <dbReference type="ARBA" id="ARBA00022723"/>
    </source>
</evidence>
<protein>
    <recommendedName>
        <fullName evidence="6">RING-type domain-containing protein</fullName>
    </recommendedName>
</protein>
<proteinExistence type="predicted"/>
<evidence type="ECO:0000256" key="5">
    <source>
        <dbReference type="SAM" id="MobiDB-lite"/>
    </source>
</evidence>
<dbReference type="EMBL" id="KI968715">
    <property type="protein sequence ID" value="EUN29122.1"/>
    <property type="molecule type" value="Genomic_DNA"/>
</dbReference>
<dbReference type="InterPro" id="IPR013083">
    <property type="entry name" value="Znf_RING/FYVE/PHD"/>
</dbReference>
<keyword evidence="1" id="KW-0479">Metal-binding</keyword>
<dbReference type="PROSITE" id="PS50089">
    <property type="entry name" value="ZF_RING_2"/>
    <property type="match status" value="1"/>
</dbReference>
<name>W7EYN7_BIPV3</name>
<evidence type="ECO:0000313" key="8">
    <source>
        <dbReference type="Proteomes" id="UP000054337"/>
    </source>
</evidence>
<dbReference type="Proteomes" id="UP000054337">
    <property type="component" value="Unassembled WGS sequence"/>
</dbReference>
<dbReference type="OrthoDB" id="428577at2759"/>
<dbReference type="GeneID" id="26253405"/>
<dbReference type="SMART" id="SM00184">
    <property type="entry name" value="RING"/>
    <property type="match status" value="1"/>
</dbReference>
<dbReference type="AlphaFoldDB" id="W7EYN7"/>
<dbReference type="SUPFAM" id="SSF57850">
    <property type="entry name" value="RING/U-box"/>
    <property type="match status" value="1"/>
</dbReference>